<dbReference type="InterPro" id="IPR016181">
    <property type="entry name" value="Acyl_CoA_acyltransferase"/>
</dbReference>
<dbReference type="PROSITE" id="PS51186">
    <property type="entry name" value="GNAT"/>
    <property type="match status" value="1"/>
</dbReference>
<dbReference type="CDD" id="cd04301">
    <property type="entry name" value="NAT_SF"/>
    <property type="match status" value="1"/>
</dbReference>
<dbReference type="EMBL" id="CP053452">
    <property type="protein sequence ID" value="QJW92770.1"/>
    <property type="molecule type" value="Genomic_DNA"/>
</dbReference>
<evidence type="ECO:0000313" key="3">
    <source>
        <dbReference type="Proteomes" id="UP000503447"/>
    </source>
</evidence>
<dbReference type="Proteomes" id="UP000503447">
    <property type="component" value="Chromosome"/>
</dbReference>
<dbReference type="InterPro" id="IPR000182">
    <property type="entry name" value="GNAT_dom"/>
</dbReference>
<sequence length="151" mass="17371">MADAIIDVVGANELPHIVEMYNQIFRPAKTIESFRRRYQGRHNVLQLVARVKDRPAGFFLGFELKPDTFFAWFYGVLPDARRMGIGSQLMEAAQGWAAQHEYETIRLECHNTHRPMLHLAIELGYDIIGLRWDADRGDNLILFEKGLTAGR</sequence>
<feature type="domain" description="N-acetyltransferase" evidence="1">
    <location>
        <begin position="4"/>
        <end position="148"/>
    </location>
</feature>
<dbReference type="Pfam" id="PF00583">
    <property type="entry name" value="Acetyltransf_1"/>
    <property type="match status" value="1"/>
</dbReference>
<dbReference type="RefSeq" id="WP_171469107.1">
    <property type="nucleotide sequence ID" value="NZ_CP053452.2"/>
</dbReference>
<gene>
    <name evidence="2" type="ORF">FTUN_0267</name>
</gene>
<dbReference type="KEGG" id="ftj:FTUN_0267"/>
<dbReference type="GO" id="GO:0016747">
    <property type="term" value="F:acyltransferase activity, transferring groups other than amino-acyl groups"/>
    <property type="evidence" value="ECO:0007669"/>
    <property type="project" value="InterPro"/>
</dbReference>
<keyword evidence="3" id="KW-1185">Reference proteome</keyword>
<dbReference type="Gene3D" id="3.40.630.30">
    <property type="match status" value="1"/>
</dbReference>
<name>A0A6M5YHH9_9BACT</name>
<accession>A0A6M5YHH9</accession>
<evidence type="ECO:0000313" key="2">
    <source>
        <dbReference type="EMBL" id="QJW92770.1"/>
    </source>
</evidence>
<protein>
    <submittedName>
        <fullName evidence="2">Acetyltransferase, GNAT family</fullName>
    </submittedName>
</protein>
<dbReference type="SUPFAM" id="SSF55729">
    <property type="entry name" value="Acyl-CoA N-acyltransferases (Nat)"/>
    <property type="match status" value="1"/>
</dbReference>
<organism evidence="2 3">
    <name type="scientific">Frigoriglobus tundricola</name>
    <dbReference type="NCBI Taxonomy" id="2774151"/>
    <lineage>
        <taxon>Bacteria</taxon>
        <taxon>Pseudomonadati</taxon>
        <taxon>Planctomycetota</taxon>
        <taxon>Planctomycetia</taxon>
        <taxon>Gemmatales</taxon>
        <taxon>Gemmataceae</taxon>
        <taxon>Frigoriglobus</taxon>
    </lineage>
</organism>
<dbReference type="AlphaFoldDB" id="A0A6M5YHH9"/>
<proteinExistence type="predicted"/>
<evidence type="ECO:0000259" key="1">
    <source>
        <dbReference type="PROSITE" id="PS51186"/>
    </source>
</evidence>
<reference evidence="3" key="1">
    <citation type="submission" date="2020-05" db="EMBL/GenBank/DDBJ databases">
        <title>Frigoriglobus tundricola gen. nov., sp. nov., a psychrotolerant cellulolytic planctomycete of the family Gemmataceae with two divergent copies of 16S rRNA gene.</title>
        <authorList>
            <person name="Kulichevskaya I.S."/>
            <person name="Ivanova A.A."/>
            <person name="Naumoff D.G."/>
            <person name="Beletsky A.V."/>
            <person name="Rijpstra W.I.C."/>
            <person name="Sinninghe Damste J.S."/>
            <person name="Mardanov A.V."/>
            <person name="Ravin N.V."/>
            <person name="Dedysh S.N."/>
        </authorList>
    </citation>
    <scope>NUCLEOTIDE SEQUENCE [LARGE SCALE GENOMIC DNA]</scope>
    <source>
        <strain evidence="3">PL17</strain>
    </source>
</reference>
<keyword evidence="2" id="KW-0808">Transferase</keyword>